<accession>A0A9P9WIS5</accession>
<feature type="transmembrane region" description="Helical" evidence="7">
    <location>
        <begin position="180"/>
        <end position="201"/>
    </location>
</feature>
<protein>
    <submittedName>
        <fullName evidence="8">Uncharacterized protein</fullName>
    </submittedName>
</protein>
<sequence>MEKEDVKHIEGDEEAPGRIGAVPDTITSDVYDEKLNKELNRRLDIRILPLCCWLYLLNFLDRGNIGNARVLNAETGDDLLHRTGMTATGYAITVSLFSVAYAVFEVPSNWVMKHYVRPSLWLAFLLGCWGALTVGFAGVRNYGTVLALRLLIGLFEAGFFPGIVYFITIWYRHDERAVRIALVIAFCNLAGAFGGAIAFGIGHINGAGGLQGFRWLFIIEGIITILSVIPTALILPDYPSRAKFLDEDAKRLAVDRLKERGGGYNRDHATRTEILRTFFEPRMLAHYFAYIANVVLQGSFTFYSPTIVTGLGYASIQAQLMTVPPWVVGFVVAIVMSYSADHFDARGWHIAGLSVAGGIGWVTAGSLPPDAIPFAIALHNSCAGIGQIIAQWIWKSNEAASGYPTGNYVCAGCSFFVAAVAIGLRLWYARMNRVGSLDARGGSRLYLAILVTPAGMSRGLLPTVLDDVRIGMGTPFPLRNALRASCRRSAMPQPLSLRGSRSIQTETPHGGGSGMGGSNMTPTNYKIIASALAIGGAFYYVLGRPEKATGATDNVNPKAAELRRKSG</sequence>
<feature type="transmembrane region" description="Helical" evidence="7">
    <location>
        <begin position="323"/>
        <end position="340"/>
    </location>
</feature>
<evidence type="ECO:0000256" key="5">
    <source>
        <dbReference type="ARBA" id="ARBA00023136"/>
    </source>
</evidence>
<feature type="transmembrane region" description="Helical" evidence="7">
    <location>
        <begin position="87"/>
        <end position="107"/>
    </location>
</feature>
<reference evidence="8" key="1">
    <citation type="submission" date="2021-03" db="EMBL/GenBank/DDBJ databases">
        <title>Revisited historic fungal species revealed as producer of novel bioactive compounds through whole genome sequencing and comparative genomics.</title>
        <authorList>
            <person name="Vignolle G.A."/>
            <person name="Hochenegger N."/>
            <person name="Mach R.L."/>
            <person name="Mach-Aigner A.R."/>
            <person name="Javad Rahimi M."/>
            <person name="Salim K.A."/>
            <person name="Chan C.M."/>
            <person name="Lim L.B.L."/>
            <person name="Cai F."/>
            <person name="Druzhinina I.S."/>
            <person name="U'Ren J.M."/>
            <person name="Derntl C."/>
        </authorList>
    </citation>
    <scope>NUCLEOTIDE SEQUENCE</scope>
    <source>
        <strain evidence="8">TUCIM 5799</strain>
    </source>
</reference>
<gene>
    <name evidence="8" type="ORF">JX265_008320</name>
</gene>
<evidence type="ECO:0000313" key="9">
    <source>
        <dbReference type="Proteomes" id="UP000829685"/>
    </source>
</evidence>
<feature type="transmembrane region" description="Helical" evidence="7">
    <location>
        <begin position="119"/>
        <end position="139"/>
    </location>
</feature>
<comment type="subcellular location">
    <subcellularLocation>
        <location evidence="1">Membrane</location>
        <topology evidence="1">Multi-pass membrane protein</topology>
    </subcellularLocation>
</comment>
<dbReference type="AlphaFoldDB" id="A0A9P9WIS5"/>
<evidence type="ECO:0000256" key="2">
    <source>
        <dbReference type="ARBA" id="ARBA00022448"/>
    </source>
</evidence>
<keyword evidence="3 7" id="KW-0812">Transmembrane</keyword>
<dbReference type="Pfam" id="PF07690">
    <property type="entry name" value="MFS_1"/>
    <property type="match status" value="1"/>
</dbReference>
<evidence type="ECO:0000313" key="8">
    <source>
        <dbReference type="EMBL" id="KAI1865273.1"/>
    </source>
</evidence>
<feature type="region of interest" description="Disordered" evidence="6">
    <location>
        <begin position="491"/>
        <end position="518"/>
    </location>
</feature>
<dbReference type="GO" id="GO:0016020">
    <property type="term" value="C:membrane"/>
    <property type="evidence" value="ECO:0007669"/>
    <property type="project" value="UniProtKB-SubCell"/>
</dbReference>
<name>A0A9P9WIS5_9PEZI</name>
<dbReference type="InterPro" id="IPR036259">
    <property type="entry name" value="MFS_trans_sf"/>
</dbReference>
<keyword evidence="4 7" id="KW-1133">Transmembrane helix</keyword>
<feature type="transmembrane region" description="Helical" evidence="7">
    <location>
        <begin position="371"/>
        <end position="394"/>
    </location>
</feature>
<dbReference type="InterPro" id="IPR011701">
    <property type="entry name" value="MFS"/>
</dbReference>
<feature type="transmembrane region" description="Helical" evidence="7">
    <location>
        <begin position="406"/>
        <end position="428"/>
    </location>
</feature>
<keyword evidence="5 7" id="KW-0472">Membrane</keyword>
<proteinExistence type="predicted"/>
<feature type="transmembrane region" description="Helical" evidence="7">
    <location>
        <begin position="213"/>
        <end position="235"/>
    </location>
</feature>
<organism evidence="8 9">
    <name type="scientific">Neoarthrinium moseri</name>
    <dbReference type="NCBI Taxonomy" id="1658444"/>
    <lineage>
        <taxon>Eukaryota</taxon>
        <taxon>Fungi</taxon>
        <taxon>Dikarya</taxon>
        <taxon>Ascomycota</taxon>
        <taxon>Pezizomycotina</taxon>
        <taxon>Sordariomycetes</taxon>
        <taxon>Xylariomycetidae</taxon>
        <taxon>Amphisphaeriales</taxon>
        <taxon>Apiosporaceae</taxon>
        <taxon>Neoarthrinium</taxon>
    </lineage>
</organism>
<evidence type="ECO:0000256" key="6">
    <source>
        <dbReference type="SAM" id="MobiDB-lite"/>
    </source>
</evidence>
<feature type="transmembrane region" description="Helical" evidence="7">
    <location>
        <begin position="284"/>
        <end position="303"/>
    </location>
</feature>
<dbReference type="PANTHER" id="PTHR43791">
    <property type="entry name" value="PERMEASE-RELATED"/>
    <property type="match status" value="1"/>
</dbReference>
<dbReference type="GO" id="GO:0022857">
    <property type="term" value="F:transmembrane transporter activity"/>
    <property type="evidence" value="ECO:0007669"/>
    <property type="project" value="InterPro"/>
</dbReference>
<feature type="transmembrane region" description="Helical" evidence="7">
    <location>
        <begin position="145"/>
        <end position="168"/>
    </location>
</feature>
<dbReference type="SUPFAM" id="SSF103473">
    <property type="entry name" value="MFS general substrate transporter"/>
    <property type="match status" value="1"/>
</dbReference>
<dbReference type="Gene3D" id="1.20.1250.20">
    <property type="entry name" value="MFS general substrate transporter like domains"/>
    <property type="match status" value="1"/>
</dbReference>
<feature type="transmembrane region" description="Helical" evidence="7">
    <location>
        <begin position="525"/>
        <end position="542"/>
    </location>
</feature>
<dbReference type="FunFam" id="1.20.1250.20:FF:000057">
    <property type="entry name" value="MFS general substrate transporter"/>
    <property type="match status" value="1"/>
</dbReference>
<dbReference type="Proteomes" id="UP000829685">
    <property type="component" value="Unassembled WGS sequence"/>
</dbReference>
<dbReference type="EMBL" id="JAFIMR010000022">
    <property type="protein sequence ID" value="KAI1865273.1"/>
    <property type="molecule type" value="Genomic_DNA"/>
</dbReference>
<evidence type="ECO:0000256" key="4">
    <source>
        <dbReference type="ARBA" id="ARBA00022989"/>
    </source>
</evidence>
<dbReference type="PANTHER" id="PTHR43791:SF49">
    <property type="entry name" value="TRANSPORTER, PUTATIVE (AFU_ORTHOLOGUE AFUA_4G04250)-RELATED"/>
    <property type="match status" value="1"/>
</dbReference>
<evidence type="ECO:0000256" key="3">
    <source>
        <dbReference type="ARBA" id="ARBA00022692"/>
    </source>
</evidence>
<keyword evidence="9" id="KW-1185">Reference proteome</keyword>
<comment type="caution">
    <text evidence="8">The sequence shown here is derived from an EMBL/GenBank/DDBJ whole genome shotgun (WGS) entry which is preliminary data.</text>
</comment>
<evidence type="ECO:0000256" key="7">
    <source>
        <dbReference type="SAM" id="Phobius"/>
    </source>
</evidence>
<feature type="transmembrane region" description="Helical" evidence="7">
    <location>
        <begin position="347"/>
        <end position="365"/>
    </location>
</feature>
<keyword evidence="2" id="KW-0813">Transport</keyword>
<evidence type="ECO:0000256" key="1">
    <source>
        <dbReference type="ARBA" id="ARBA00004141"/>
    </source>
</evidence>